<dbReference type="AlphaFoldDB" id="A0A2U8PXP1"/>
<evidence type="ECO:0000313" key="2">
    <source>
        <dbReference type="Proteomes" id="UP000215884"/>
    </source>
</evidence>
<dbReference type="KEGG" id="brq:CIT40_22600"/>
<reference evidence="1 2" key="1">
    <citation type="journal article" date="2017" name="Syst. Appl. Microbiol.">
        <title>Soybeans inoculated with root zone soils of Canadian native legumes harbour diverse and novel Bradyrhizobium spp. that possess agricultural potential.</title>
        <authorList>
            <person name="Bromfield E.S.P."/>
            <person name="Cloutier S."/>
            <person name="Tambong J.T."/>
            <person name="Tran Thi T.V."/>
        </authorList>
    </citation>
    <scope>NUCLEOTIDE SEQUENCE [LARGE SCALE GENOMIC DNA]</scope>
    <source>
        <strain evidence="1 2">39S1MB</strain>
    </source>
</reference>
<reference evidence="1 2" key="2">
    <citation type="journal article" date="2019" name="Int. J. Syst. Evol. Microbiol.">
        <title>Description and complete genome sequence of Bradyrhizobium amphicarpaeae sp. nov., harbouring photosystem and nitrogen-fixation genes.</title>
        <authorList>
            <person name="Bromfield E.S.P."/>
            <person name="Cloutier S."/>
            <person name="Nguyen H.D.T."/>
        </authorList>
    </citation>
    <scope>NUCLEOTIDE SEQUENCE [LARGE SCALE GENOMIC DNA]</scope>
    <source>
        <strain evidence="1 2">39S1MB</strain>
    </source>
</reference>
<proteinExistence type="predicted"/>
<dbReference type="RefSeq" id="WP_094891344.1">
    <property type="nucleotide sequence ID" value="NZ_CP029426.2"/>
</dbReference>
<organism evidence="1 2">
    <name type="scientific">Bradyrhizobium amphicarpaeae</name>
    <dbReference type="NCBI Taxonomy" id="1404768"/>
    <lineage>
        <taxon>Bacteria</taxon>
        <taxon>Pseudomonadati</taxon>
        <taxon>Pseudomonadota</taxon>
        <taxon>Alphaproteobacteria</taxon>
        <taxon>Hyphomicrobiales</taxon>
        <taxon>Nitrobacteraceae</taxon>
        <taxon>Bradyrhizobium</taxon>
    </lineage>
</organism>
<name>A0A2U8PXP1_9BRAD</name>
<protein>
    <submittedName>
        <fullName evidence="1">Uncharacterized protein</fullName>
    </submittedName>
</protein>
<dbReference type="EMBL" id="CP029426">
    <property type="protein sequence ID" value="AWM02547.1"/>
    <property type="molecule type" value="Genomic_DNA"/>
</dbReference>
<sequence length="99" mass="10838">MSDESTLERAAARAARAEALLDDELLNEAFDALEKSYIAAWRATTVDDAAGREKLFLAINIVGKVRDHLAGVVANGKLARAELKQLAETAERRKRFGII</sequence>
<accession>A0A2U8PXP1</accession>
<gene>
    <name evidence="1" type="ORF">CIT40_22600</name>
</gene>
<dbReference type="Proteomes" id="UP000215884">
    <property type="component" value="Chromosome"/>
</dbReference>
<evidence type="ECO:0000313" key="1">
    <source>
        <dbReference type="EMBL" id="AWM02547.1"/>
    </source>
</evidence>
<dbReference type="OrthoDB" id="8240316at2"/>
<keyword evidence="2" id="KW-1185">Reference proteome</keyword>